<evidence type="ECO:0000256" key="1">
    <source>
        <dbReference type="SAM" id="MobiDB-lite"/>
    </source>
</evidence>
<name>A0AAD4N8K2_9BILA</name>
<dbReference type="GO" id="GO:0005634">
    <property type="term" value="C:nucleus"/>
    <property type="evidence" value="ECO:0007669"/>
    <property type="project" value="TreeGrafter"/>
</dbReference>
<dbReference type="PANTHER" id="PTHR19303">
    <property type="entry name" value="TRANSPOSON"/>
    <property type="match status" value="1"/>
</dbReference>
<evidence type="ECO:0000259" key="2">
    <source>
        <dbReference type="Pfam" id="PF03184"/>
    </source>
</evidence>
<comment type="caution">
    <text evidence="3">The sequence shown here is derived from an EMBL/GenBank/DDBJ whole genome shotgun (WGS) entry which is preliminary data.</text>
</comment>
<feature type="region of interest" description="Disordered" evidence="1">
    <location>
        <begin position="525"/>
        <end position="544"/>
    </location>
</feature>
<proteinExistence type="predicted"/>
<evidence type="ECO:0000313" key="3">
    <source>
        <dbReference type="EMBL" id="KAI1715065.1"/>
    </source>
</evidence>
<dbReference type="Proteomes" id="UP001201812">
    <property type="component" value="Unassembled WGS sequence"/>
</dbReference>
<feature type="domain" description="DDE-1" evidence="2">
    <location>
        <begin position="312"/>
        <end position="420"/>
    </location>
</feature>
<feature type="compositionally biased region" description="Low complexity" evidence="1">
    <location>
        <begin position="21"/>
        <end position="45"/>
    </location>
</feature>
<dbReference type="InterPro" id="IPR050863">
    <property type="entry name" value="CenT-Element_Derived"/>
</dbReference>
<dbReference type="Pfam" id="PF03184">
    <property type="entry name" value="DDE_1"/>
    <property type="match status" value="1"/>
</dbReference>
<sequence>MANYFDGVLDDELDLFPVGPSTSTESFESNNTTETTETAESMETAESSDTDVPEERVKTKAQKSCTVAKKLEILDHAKKSGIRAAARFFKVERKSIRNWMKNEPSYRRESLKVHGGEKKNLPGQGRHLINSGFDGELASWIRQERALKGCCTQSVMLARAKVLAQRYDVRINLSHGRFQSFVERHNFSLRKTTRVAQKPPEDYVRKIVDFILYVGKKREKEGYARILAMDETAVQLEPASAKVLETKGAKDVTVISTGHEHTNITVALTARSDGKKLKPMVLLPRTRNVKAIDDKWGSKLHLVYAGIVIGNSVFQKTLLIWDSFKCHVSEDTKRVLHELGIETAVVPPGCTKYIQAPDTDWNHPTGIKASIRREYEEWINLKDRPHTSGGNPRAPDMDVYLRWIFEAWNALPDEAIAKSFKNCGITTANDGSEDDKIACFRPTGATPMGLDILRKAREESDIELIMPEEEDLEENILNGLDDMDHPAATPHGGAGHASLLYVICGLKECWCGGAAEKERNTLSPFAEKKGKSEKKGRARRQENDEIVCIF</sequence>
<protein>
    <submittedName>
        <fullName evidence="3">Pogo transposable element with KRAB domain</fullName>
    </submittedName>
</protein>
<accession>A0AAD4N8K2</accession>
<evidence type="ECO:0000313" key="4">
    <source>
        <dbReference type="Proteomes" id="UP001201812"/>
    </source>
</evidence>
<reference evidence="3" key="1">
    <citation type="submission" date="2022-01" db="EMBL/GenBank/DDBJ databases">
        <title>Genome Sequence Resource for Two Populations of Ditylenchus destructor, the Migratory Endoparasitic Phytonematode.</title>
        <authorList>
            <person name="Zhang H."/>
            <person name="Lin R."/>
            <person name="Xie B."/>
        </authorList>
    </citation>
    <scope>NUCLEOTIDE SEQUENCE</scope>
    <source>
        <strain evidence="3">BazhouSP</strain>
    </source>
</reference>
<organism evidence="3 4">
    <name type="scientific">Ditylenchus destructor</name>
    <dbReference type="NCBI Taxonomy" id="166010"/>
    <lineage>
        <taxon>Eukaryota</taxon>
        <taxon>Metazoa</taxon>
        <taxon>Ecdysozoa</taxon>
        <taxon>Nematoda</taxon>
        <taxon>Chromadorea</taxon>
        <taxon>Rhabditida</taxon>
        <taxon>Tylenchina</taxon>
        <taxon>Tylenchomorpha</taxon>
        <taxon>Sphaerularioidea</taxon>
        <taxon>Anguinidae</taxon>
        <taxon>Anguininae</taxon>
        <taxon>Ditylenchus</taxon>
    </lineage>
</organism>
<keyword evidence="4" id="KW-1185">Reference proteome</keyword>
<dbReference type="AlphaFoldDB" id="A0AAD4N8K2"/>
<dbReference type="GO" id="GO:0003677">
    <property type="term" value="F:DNA binding"/>
    <property type="evidence" value="ECO:0007669"/>
    <property type="project" value="TreeGrafter"/>
</dbReference>
<dbReference type="InterPro" id="IPR004875">
    <property type="entry name" value="DDE_SF_endonuclease_dom"/>
</dbReference>
<feature type="compositionally biased region" description="Basic and acidic residues" evidence="1">
    <location>
        <begin position="525"/>
        <end position="543"/>
    </location>
</feature>
<feature type="region of interest" description="Disordered" evidence="1">
    <location>
        <begin position="18"/>
        <end position="58"/>
    </location>
</feature>
<gene>
    <name evidence="3" type="ORF">DdX_08344</name>
</gene>
<dbReference type="EMBL" id="JAKKPZ010000012">
    <property type="protein sequence ID" value="KAI1715065.1"/>
    <property type="molecule type" value="Genomic_DNA"/>
</dbReference>